<protein>
    <submittedName>
        <fullName evidence="1">DUF2656 domain-containing protein</fullName>
    </submittedName>
</protein>
<sequence length="151" mass="16884">MLLSHNFNLTNNELPALNREEFAQIFIDGLKEQENVTCSYIKNPHWVVEITFPSEEFEAKAIGQMCGEILTDKRKKDLGDSQLTTDTLILGGKKTTPVANMLPNTLQPGEWGVDVVETAQGDAFLASINWEILTEDKPSDGIFRIDFPARS</sequence>
<dbReference type="AlphaFoldDB" id="A0A964BQB0"/>
<evidence type="ECO:0000313" key="2">
    <source>
        <dbReference type="Proteomes" id="UP000729733"/>
    </source>
</evidence>
<dbReference type="Proteomes" id="UP000729733">
    <property type="component" value="Unassembled WGS sequence"/>
</dbReference>
<keyword evidence="2" id="KW-1185">Reference proteome</keyword>
<reference evidence="1" key="1">
    <citation type="journal article" date="2021" name="Antonie Van Leeuwenhoek">
        <title>Draft genome and description of Waterburya agarophytonicola gen. nov. sp. nov. (Pleurocapsales, Cyanobacteria): a seaweed symbiont.</title>
        <authorList>
            <person name="Bonthond G."/>
            <person name="Shalygin S."/>
            <person name="Bayer T."/>
            <person name="Weinberger F."/>
        </authorList>
    </citation>
    <scope>NUCLEOTIDE SEQUENCE</scope>
    <source>
        <strain evidence="1">KI4</strain>
    </source>
</reference>
<dbReference type="EMBL" id="JADWDC010000013">
    <property type="protein sequence ID" value="MCC0176887.1"/>
    <property type="molecule type" value="Genomic_DNA"/>
</dbReference>
<accession>A0A964BQB0</accession>
<name>A0A964BQB0_9CYAN</name>
<gene>
    <name evidence="1" type="ORF">I4641_07835</name>
</gene>
<organism evidence="1 2">
    <name type="scientific">Waterburya agarophytonicola KI4</name>
    <dbReference type="NCBI Taxonomy" id="2874699"/>
    <lineage>
        <taxon>Bacteria</taxon>
        <taxon>Bacillati</taxon>
        <taxon>Cyanobacteriota</taxon>
        <taxon>Cyanophyceae</taxon>
        <taxon>Pleurocapsales</taxon>
        <taxon>Hyellaceae</taxon>
        <taxon>Waterburya</taxon>
        <taxon>Waterburya agarophytonicola</taxon>
    </lineage>
</organism>
<evidence type="ECO:0000313" key="1">
    <source>
        <dbReference type="EMBL" id="MCC0176887.1"/>
    </source>
</evidence>
<dbReference type="Pfam" id="PF10847">
    <property type="entry name" value="DUF2656"/>
    <property type="match status" value="1"/>
</dbReference>
<proteinExistence type="predicted"/>
<comment type="caution">
    <text evidence="1">The sequence shown here is derived from an EMBL/GenBank/DDBJ whole genome shotgun (WGS) entry which is preliminary data.</text>
</comment>
<dbReference type="InterPro" id="IPR020325">
    <property type="entry name" value="Uncharacterised_16.1kDa"/>
</dbReference>